<dbReference type="EMBL" id="GGEC01005330">
    <property type="protein sequence ID" value="MBW85813.1"/>
    <property type="molecule type" value="Transcribed_RNA"/>
</dbReference>
<name>A0A2P2IX72_RHIMU</name>
<dbReference type="AlphaFoldDB" id="A0A2P2IX72"/>
<proteinExistence type="predicted"/>
<accession>A0A2P2IX72</accession>
<evidence type="ECO:0000313" key="1">
    <source>
        <dbReference type="EMBL" id="MBW85813.1"/>
    </source>
</evidence>
<protein>
    <submittedName>
        <fullName evidence="1">Uncharacterized protein</fullName>
    </submittedName>
</protein>
<reference evidence="1" key="1">
    <citation type="submission" date="2018-02" db="EMBL/GenBank/DDBJ databases">
        <title>Rhizophora mucronata_Transcriptome.</title>
        <authorList>
            <person name="Meera S.P."/>
            <person name="Sreeshan A."/>
            <person name="Augustine A."/>
        </authorList>
    </citation>
    <scope>NUCLEOTIDE SEQUENCE</scope>
    <source>
        <tissue evidence="1">Leaf</tissue>
    </source>
</reference>
<organism evidence="1">
    <name type="scientific">Rhizophora mucronata</name>
    <name type="common">Asiatic mangrove</name>
    <dbReference type="NCBI Taxonomy" id="61149"/>
    <lineage>
        <taxon>Eukaryota</taxon>
        <taxon>Viridiplantae</taxon>
        <taxon>Streptophyta</taxon>
        <taxon>Embryophyta</taxon>
        <taxon>Tracheophyta</taxon>
        <taxon>Spermatophyta</taxon>
        <taxon>Magnoliopsida</taxon>
        <taxon>eudicotyledons</taxon>
        <taxon>Gunneridae</taxon>
        <taxon>Pentapetalae</taxon>
        <taxon>rosids</taxon>
        <taxon>fabids</taxon>
        <taxon>Malpighiales</taxon>
        <taxon>Rhizophoraceae</taxon>
        <taxon>Rhizophora</taxon>
    </lineage>
</organism>
<sequence length="63" mass="7290">MIEKKGCSSNAKEVNLTSWPLSSSFPFCCYQAYRFECMKVAHQHISPRGEYDMSLLRILAPWC</sequence>